<reference evidence="3" key="1">
    <citation type="submission" date="2020-06" db="EMBL/GenBank/DDBJ databases">
        <title>Draft genome of Bugula neritina, a colonial animal packing powerful symbionts and potential medicines.</title>
        <authorList>
            <person name="Rayko M."/>
        </authorList>
    </citation>
    <scope>NUCLEOTIDE SEQUENCE [LARGE SCALE GENOMIC DNA]</scope>
    <source>
        <strain evidence="3">Kwan_BN1</strain>
    </source>
</reference>
<dbReference type="GO" id="GO:0042157">
    <property type="term" value="P:lipoprotein metabolic process"/>
    <property type="evidence" value="ECO:0007669"/>
    <property type="project" value="InterPro"/>
</dbReference>
<gene>
    <name evidence="3" type="ORF">EB796_003063</name>
</gene>
<feature type="transmembrane region" description="Helical" evidence="2">
    <location>
        <begin position="55"/>
        <end position="77"/>
    </location>
</feature>
<organism evidence="3 4">
    <name type="scientific">Bugula neritina</name>
    <name type="common">Brown bryozoan</name>
    <name type="synonym">Sertularia neritina</name>
    <dbReference type="NCBI Taxonomy" id="10212"/>
    <lineage>
        <taxon>Eukaryota</taxon>
        <taxon>Metazoa</taxon>
        <taxon>Spiralia</taxon>
        <taxon>Lophotrochozoa</taxon>
        <taxon>Bryozoa</taxon>
        <taxon>Gymnolaemata</taxon>
        <taxon>Cheilostomatida</taxon>
        <taxon>Flustrina</taxon>
        <taxon>Buguloidea</taxon>
        <taxon>Bugulidae</taxon>
        <taxon>Bugula</taxon>
    </lineage>
</organism>
<sequence length="270" mass="29099">MGLIITKSAEVEKKEQQIKLEIEDWLELRNKTIQELSRVADELDSLHKKATYSKIAGGIAGAIGGGLALGGLALTFFTGGASLFLTGTGLTVAAGGGVTATLAEIVEYLKKKTRVDEAQKALEHDKTVQTALFTKIENTIDTSDIDTEQKHKVRSNLKSLVDGIQKLWVSGVRVYGWAKSGQAIYSTVKWAQAGNSIWKFGAAQGLKRTLLSVGGGLAGSLFMIVDLGYVIHHAIQIKKGSPSDAAQSIRNVCTILVKERDKIRTITHTH</sequence>
<dbReference type="GO" id="GO:0008289">
    <property type="term" value="F:lipid binding"/>
    <property type="evidence" value="ECO:0007669"/>
    <property type="project" value="InterPro"/>
</dbReference>
<dbReference type="EMBL" id="VXIV02000390">
    <property type="protein sequence ID" value="KAF6038617.1"/>
    <property type="molecule type" value="Genomic_DNA"/>
</dbReference>
<accession>A0A7J7KK39</accession>
<dbReference type="PANTHER" id="PTHR14096:SF28">
    <property type="entry name" value="APOLIPOPROTEIN L, 1-RELATED"/>
    <property type="match status" value="1"/>
</dbReference>
<dbReference type="Proteomes" id="UP000593567">
    <property type="component" value="Unassembled WGS sequence"/>
</dbReference>
<feature type="transmembrane region" description="Helical" evidence="2">
    <location>
        <begin position="83"/>
        <end position="106"/>
    </location>
</feature>
<evidence type="ECO:0000313" key="3">
    <source>
        <dbReference type="EMBL" id="KAF6038617.1"/>
    </source>
</evidence>
<evidence type="ECO:0000256" key="2">
    <source>
        <dbReference type="SAM" id="Phobius"/>
    </source>
</evidence>
<protein>
    <submittedName>
        <fullName evidence="3">APOL3</fullName>
    </submittedName>
</protein>
<evidence type="ECO:0000256" key="1">
    <source>
        <dbReference type="ARBA" id="ARBA00010090"/>
    </source>
</evidence>
<dbReference type="GO" id="GO:0006869">
    <property type="term" value="P:lipid transport"/>
    <property type="evidence" value="ECO:0007669"/>
    <property type="project" value="InterPro"/>
</dbReference>
<dbReference type="GO" id="GO:0016020">
    <property type="term" value="C:membrane"/>
    <property type="evidence" value="ECO:0007669"/>
    <property type="project" value="TreeGrafter"/>
</dbReference>
<dbReference type="AlphaFoldDB" id="A0A7J7KK39"/>
<feature type="transmembrane region" description="Helical" evidence="2">
    <location>
        <begin position="209"/>
        <end position="231"/>
    </location>
</feature>
<comment type="caution">
    <text evidence="3">The sequence shown here is derived from an EMBL/GenBank/DDBJ whole genome shotgun (WGS) entry which is preliminary data.</text>
</comment>
<dbReference type="Pfam" id="PF05461">
    <property type="entry name" value="ApoL"/>
    <property type="match status" value="1"/>
</dbReference>
<keyword evidence="2" id="KW-0472">Membrane</keyword>
<dbReference type="PANTHER" id="PTHR14096">
    <property type="entry name" value="APOLIPOPROTEIN L"/>
    <property type="match status" value="1"/>
</dbReference>
<dbReference type="InterPro" id="IPR008405">
    <property type="entry name" value="ApoL"/>
</dbReference>
<evidence type="ECO:0000313" key="4">
    <source>
        <dbReference type="Proteomes" id="UP000593567"/>
    </source>
</evidence>
<keyword evidence="4" id="KW-1185">Reference proteome</keyword>
<keyword evidence="2" id="KW-0812">Transmembrane</keyword>
<name>A0A7J7KK39_BUGNE</name>
<dbReference type="GO" id="GO:0005576">
    <property type="term" value="C:extracellular region"/>
    <property type="evidence" value="ECO:0007669"/>
    <property type="project" value="InterPro"/>
</dbReference>
<keyword evidence="2" id="KW-1133">Transmembrane helix</keyword>
<comment type="similarity">
    <text evidence="1">Belongs to the apolipoprotein L family.</text>
</comment>
<proteinExistence type="inferred from homology"/>